<evidence type="ECO:0000313" key="3">
    <source>
        <dbReference type="Proteomes" id="UP001294444"/>
    </source>
</evidence>
<sequence>MRIAASTNRAAAQKRSSLTPERFRMILSTHGAAAATNAVRNRGLQIADSVIPSAKSEPSHIMRRTSQPVEREPYHSTWDHGLDQMLPRSRPDDLASAKPTFYQERVA</sequence>
<evidence type="ECO:0000256" key="1">
    <source>
        <dbReference type="SAM" id="MobiDB-lite"/>
    </source>
</evidence>
<name>A0AAJ4XSR2_9BASI</name>
<gene>
    <name evidence="2" type="ORF">MEPE_06388</name>
</gene>
<comment type="caution">
    <text evidence="2">The sequence shown here is derived from an EMBL/GenBank/DDBJ whole genome shotgun (WGS) entry which is preliminary data.</text>
</comment>
<protein>
    <submittedName>
        <fullName evidence="2">Uncharacterized protein</fullName>
    </submittedName>
</protein>
<evidence type="ECO:0000313" key="2">
    <source>
        <dbReference type="EMBL" id="SNX87678.1"/>
    </source>
</evidence>
<dbReference type="AlphaFoldDB" id="A0AAJ4XSR2"/>
<proteinExistence type="predicted"/>
<feature type="region of interest" description="Disordered" evidence="1">
    <location>
        <begin position="53"/>
        <end position="107"/>
    </location>
</feature>
<organism evidence="2 3">
    <name type="scientific">Melanopsichium pennsylvanicum</name>
    <dbReference type="NCBI Taxonomy" id="63383"/>
    <lineage>
        <taxon>Eukaryota</taxon>
        <taxon>Fungi</taxon>
        <taxon>Dikarya</taxon>
        <taxon>Basidiomycota</taxon>
        <taxon>Ustilaginomycotina</taxon>
        <taxon>Ustilaginomycetes</taxon>
        <taxon>Ustilaginales</taxon>
        <taxon>Ustilaginaceae</taxon>
        <taxon>Melanopsichium</taxon>
    </lineage>
</organism>
<keyword evidence="3" id="KW-1185">Reference proteome</keyword>
<accession>A0AAJ4XSR2</accession>
<feature type="compositionally biased region" description="Basic and acidic residues" evidence="1">
    <location>
        <begin position="69"/>
        <end position="82"/>
    </location>
</feature>
<dbReference type="Proteomes" id="UP001294444">
    <property type="component" value="Unassembled WGS sequence"/>
</dbReference>
<reference evidence="2" key="1">
    <citation type="submission" date="2023-10" db="EMBL/GenBank/DDBJ databases">
        <authorList>
            <person name="Guldener U."/>
        </authorList>
    </citation>
    <scope>NUCLEOTIDE SEQUENCE</scope>
    <source>
        <strain evidence="2">Mp4</strain>
    </source>
</reference>
<dbReference type="EMBL" id="OAPG01000020">
    <property type="protein sequence ID" value="SNX87678.1"/>
    <property type="molecule type" value="Genomic_DNA"/>
</dbReference>